<dbReference type="AGR" id="MGI:1913479"/>
<evidence type="ECO:0000313" key="1">
    <source>
        <dbReference type="EMBL" id="AAL09367.1"/>
    </source>
</evidence>
<protein>
    <submittedName>
        <fullName evidence="1">Cell density regulated protein RA3</fullName>
    </submittedName>
</protein>
<evidence type="ECO:0000313" key="2">
    <source>
        <dbReference type="MGI" id="MGI:1913479"/>
    </source>
</evidence>
<dbReference type="MGI" id="MGI:1913479">
    <property type="gene designation" value="Rpl7l1"/>
</dbReference>
<name>Q920F4_MOUSE</name>
<dbReference type="AlphaFoldDB" id="Q920F4"/>
<organism evidence="1">
    <name type="scientific">Mus musculus</name>
    <name type="common">Mouse</name>
    <dbReference type="NCBI Taxonomy" id="10090"/>
    <lineage>
        <taxon>Eukaryota</taxon>
        <taxon>Metazoa</taxon>
        <taxon>Chordata</taxon>
        <taxon>Craniata</taxon>
        <taxon>Vertebrata</taxon>
        <taxon>Euteleostomi</taxon>
        <taxon>Mammalia</taxon>
        <taxon>Eutheria</taxon>
        <taxon>Euarchontoglires</taxon>
        <taxon>Glires</taxon>
        <taxon>Rodentia</taxon>
        <taxon>Myomorpha</taxon>
        <taxon>Muroidea</taxon>
        <taxon>Muridae</taxon>
        <taxon>Murinae</taxon>
        <taxon>Mus</taxon>
        <taxon>Mus</taxon>
    </lineage>
</organism>
<gene>
    <name evidence="2" type="primary">Rpl7l1</name>
</gene>
<sequence length="45" mass="4827">MDQEGPGFTFYFCQGRQSCVCFVQSRVSLLALAGLILHSSPASSS</sequence>
<reference evidence="1" key="1">
    <citation type="submission" date="2000-09" db="EMBL/GenBank/DDBJ databases">
        <title>Identification of the cDNA of a potential novel gene, RA3, the expression of which is modulated by cell density and human papillomavirus type-16 E6.</title>
        <authorList>
            <person name="Sakao S."/>
            <person name="Shino Y."/>
            <person name="Shirasawa H."/>
        </authorList>
    </citation>
    <scope>NUCLEOTIDE SEQUENCE</scope>
    <source>
        <strain evidence="1">C3H</strain>
    </source>
</reference>
<proteinExistence type="evidence at transcript level"/>
<accession>Q920F4</accession>
<dbReference type="EMBL" id="AF305614">
    <property type="protein sequence ID" value="AAL09367.1"/>
    <property type="molecule type" value="mRNA"/>
</dbReference>